<accession>A0A4R0RT34</accession>
<feature type="region of interest" description="Disordered" evidence="1">
    <location>
        <begin position="654"/>
        <end position="744"/>
    </location>
</feature>
<feature type="compositionally biased region" description="Basic and acidic residues" evidence="1">
    <location>
        <begin position="654"/>
        <end position="683"/>
    </location>
</feature>
<feature type="compositionally biased region" description="Basic and acidic residues" evidence="1">
    <location>
        <begin position="490"/>
        <end position="505"/>
    </location>
</feature>
<proteinExistence type="predicted"/>
<name>A0A4R0RT34_9APHY</name>
<protein>
    <submittedName>
        <fullName evidence="2">Uncharacterized protein</fullName>
    </submittedName>
</protein>
<evidence type="ECO:0000313" key="3">
    <source>
        <dbReference type="Proteomes" id="UP000292702"/>
    </source>
</evidence>
<feature type="compositionally biased region" description="Low complexity" evidence="1">
    <location>
        <begin position="232"/>
        <end position="249"/>
    </location>
</feature>
<feature type="compositionally biased region" description="Basic residues" evidence="1">
    <location>
        <begin position="702"/>
        <end position="713"/>
    </location>
</feature>
<comment type="caution">
    <text evidence="2">The sequence shown here is derived from an EMBL/GenBank/DDBJ whole genome shotgun (WGS) entry which is preliminary data.</text>
</comment>
<feature type="compositionally biased region" description="Low complexity" evidence="1">
    <location>
        <begin position="720"/>
        <end position="744"/>
    </location>
</feature>
<dbReference type="OrthoDB" id="2757526at2759"/>
<dbReference type="EMBL" id="RWJN01000020">
    <property type="protein sequence ID" value="TCD70493.1"/>
    <property type="molecule type" value="Genomic_DNA"/>
</dbReference>
<feature type="region of interest" description="Disordered" evidence="1">
    <location>
        <begin position="229"/>
        <end position="249"/>
    </location>
</feature>
<organism evidence="2 3">
    <name type="scientific">Steccherinum ochraceum</name>
    <dbReference type="NCBI Taxonomy" id="92696"/>
    <lineage>
        <taxon>Eukaryota</taxon>
        <taxon>Fungi</taxon>
        <taxon>Dikarya</taxon>
        <taxon>Basidiomycota</taxon>
        <taxon>Agaricomycotina</taxon>
        <taxon>Agaricomycetes</taxon>
        <taxon>Polyporales</taxon>
        <taxon>Steccherinaceae</taxon>
        <taxon>Steccherinum</taxon>
    </lineage>
</organism>
<gene>
    <name evidence="2" type="ORF">EIP91_003254</name>
</gene>
<reference evidence="2 3" key="1">
    <citation type="submission" date="2018-11" db="EMBL/GenBank/DDBJ databases">
        <title>Genome assembly of Steccherinum ochraceum LE-BIN_3174, the white-rot fungus of the Steccherinaceae family (The Residual Polyporoid clade, Polyporales, Basidiomycota).</title>
        <authorList>
            <person name="Fedorova T.V."/>
            <person name="Glazunova O.A."/>
            <person name="Landesman E.O."/>
            <person name="Moiseenko K.V."/>
            <person name="Psurtseva N.V."/>
            <person name="Savinova O.S."/>
            <person name="Shakhova N.V."/>
            <person name="Tyazhelova T.V."/>
            <person name="Vasina D.V."/>
        </authorList>
    </citation>
    <scope>NUCLEOTIDE SEQUENCE [LARGE SCALE GENOMIC DNA]</scope>
    <source>
        <strain evidence="2 3">LE-BIN_3174</strain>
    </source>
</reference>
<feature type="compositionally biased region" description="Low complexity" evidence="1">
    <location>
        <begin position="89"/>
        <end position="113"/>
    </location>
</feature>
<feature type="compositionally biased region" description="Low complexity" evidence="1">
    <location>
        <begin position="1"/>
        <end position="16"/>
    </location>
</feature>
<evidence type="ECO:0000313" key="2">
    <source>
        <dbReference type="EMBL" id="TCD70493.1"/>
    </source>
</evidence>
<feature type="compositionally biased region" description="Low complexity" evidence="1">
    <location>
        <begin position="331"/>
        <end position="342"/>
    </location>
</feature>
<feature type="compositionally biased region" description="Pro residues" evidence="1">
    <location>
        <begin position="307"/>
        <end position="323"/>
    </location>
</feature>
<evidence type="ECO:0000256" key="1">
    <source>
        <dbReference type="SAM" id="MobiDB-lite"/>
    </source>
</evidence>
<feature type="region of interest" description="Disordered" evidence="1">
    <location>
        <begin position="586"/>
        <end position="616"/>
    </location>
</feature>
<feature type="compositionally biased region" description="Basic and acidic residues" evidence="1">
    <location>
        <begin position="692"/>
        <end position="701"/>
    </location>
</feature>
<feature type="region of interest" description="Disordered" evidence="1">
    <location>
        <begin position="302"/>
        <end position="342"/>
    </location>
</feature>
<dbReference type="AlphaFoldDB" id="A0A4R0RT34"/>
<feature type="region of interest" description="Disordered" evidence="1">
    <location>
        <begin position="163"/>
        <end position="195"/>
    </location>
</feature>
<feature type="region of interest" description="Disordered" evidence="1">
    <location>
        <begin position="86"/>
        <end position="141"/>
    </location>
</feature>
<feature type="compositionally biased region" description="Low complexity" evidence="1">
    <location>
        <begin position="178"/>
        <end position="188"/>
    </location>
</feature>
<feature type="region of interest" description="Disordered" evidence="1">
    <location>
        <begin position="369"/>
        <end position="400"/>
    </location>
</feature>
<feature type="compositionally biased region" description="Polar residues" evidence="1">
    <location>
        <begin position="163"/>
        <end position="177"/>
    </location>
</feature>
<feature type="compositionally biased region" description="Low complexity" evidence="1">
    <location>
        <begin position="465"/>
        <end position="477"/>
    </location>
</feature>
<feature type="region of interest" description="Disordered" evidence="1">
    <location>
        <begin position="465"/>
        <end position="505"/>
    </location>
</feature>
<dbReference type="Proteomes" id="UP000292702">
    <property type="component" value="Unassembled WGS sequence"/>
</dbReference>
<sequence>MLSPSSPSSLPAHSPLLPSPNPRRDDAPPTVDDPASLSPQPSRKSPPPTKINLDDCKLLFATTANTSNNTSLNPSSAFVFTSSRTLRPSAPINDSSPSVSSVFAPSSAPSSPSVSPPTPHSRHASRPSLSTSQLAKHSQGALDARCTVGPNMRAAGFVPLSHTFTPASQSHTPQDQLTSSPSTTSYPTPSDPPPFPPIMFVRTRSPTWELGWGDAQYQSSNLTARLFSPQAPTSCSVSPSPSVVPSSSANSSHPFSSLFNIFSTPSSVSTSLTSLPSESSLPELDHDSVARELESAVNTVYRLRSRTPPPAPPVDGYPFPLTPPRKHESSESSSPKSSFSGTSFATASEGLLAPKPRLPLDVCAAENPSFPEISSPSPPRSVYSGAHSRSHTAPAAPVTVASSPRVLQVRKLPTPPSFRQTLAVPELPLGSKALTTACQLSLTELCDRSPKAWVSYSDCLGGVPSSVSDSTSMSTHSEISRARSRTYTGDSRRGREEKEKRLDGGRKENVIPFGVLDTDPSPTPLSHSKTGYEVVNSGVEDMLYAALALQDEQILWEKERQRTKFGKSGEEQLDSKDRDRHLSTIQHGYSSFSFPPNRRRNSTAMPHRLGERDPDCDYEEQKKLAFAQVYLEHEREQKHYREKMARGIGALVQMHRDRDREQARLSEREHCLHPGADKVKAGNDDEVDVVSELEKDWEKSQSQHRKRSHHQDRRRPNMESSTATELPPLLPTDTLPSLKSLQAS</sequence>
<keyword evidence="3" id="KW-1185">Reference proteome</keyword>
<feature type="region of interest" description="Disordered" evidence="1">
    <location>
        <begin position="1"/>
        <end position="53"/>
    </location>
</feature>
<dbReference type="STRING" id="92696.A0A4R0RT34"/>
<feature type="compositionally biased region" description="Polar residues" evidence="1">
    <location>
        <begin position="127"/>
        <end position="136"/>
    </location>
</feature>